<dbReference type="Pfam" id="PF06207">
    <property type="entry name" value="DUF1002"/>
    <property type="match status" value="1"/>
</dbReference>
<accession>A0A2T5G8U1</accession>
<evidence type="ECO:0000313" key="2">
    <source>
        <dbReference type="Proteomes" id="UP000244016"/>
    </source>
</evidence>
<evidence type="ECO:0008006" key="3">
    <source>
        <dbReference type="Google" id="ProtNLM"/>
    </source>
</evidence>
<proteinExistence type="predicted"/>
<reference evidence="1 2" key="1">
    <citation type="submission" date="2017-08" db="EMBL/GenBank/DDBJ databases">
        <title>Burning lignite coal seam in the remote Altai Mountains harbors a hydrogen-driven thermophilic microbial community.</title>
        <authorList>
            <person name="Kadnikov V.V."/>
            <person name="Mardanov A.V."/>
            <person name="Ivasenko D."/>
            <person name="Beletsky A.V."/>
            <person name="Karnachuk O.V."/>
            <person name="Ravin N.V."/>
        </authorList>
    </citation>
    <scope>NUCLEOTIDE SEQUENCE [LARGE SCALE GENOMIC DNA]</scope>
    <source>
        <strain evidence="1">AL31</strain>
    </source>
</reference>
<protein>
    <recommendedName>
        <fullName evidence="3">DUF1002 domain-containing protein</fullName>
    </recommendedName>
</protein>
<dbReference type="InterPro" id="IPR009343">
    <property type="entry name" value="DUF1002"/>
</dbReference>
<gene>
    <name evidence="1" type="ORF">BLITH_0775</name>
</gene>
<dbReference type="AlphaFoldDB" id="A0A2T5G8U1"/>
<name>A0A2T5G8U1_9BACL</name>
<dbReference type="Proteomes" id="UP000244016">
    <property type="component" value="Unassembled WGS sequence"/>
</dbReference>
<comment type="caution">
    <text evidence="1">The sequence shown here is derived from an EMBL/GenBank/DDBJ whole genome shotgun (WGS) entry which is preliminary data.</text>
</comment>
<organism evidence="1 2">
    <name type="scientific">Brockia lithotrophica</name>
    <dbReference type="NCBI Taxonomy" id="933949"/>
    <lineage>
        <taxon>Bacteria</taxon>
        <taxon>Bacillati</taxon>
        <taxon>Bacillota</taxon>
        <taxon>Bacilli</taxon>
        <taxon>Bacillales</taxon>
        <taxon>Bacillales Family X. Incertae Sedis</taxon>
        <taxon>Brockia</taxon>
    </lineage>
</organism>
<dbReference type="EMBL" id="PEBW01000002">
    <property type="protein sequence ID" value="PTQ52596.1"/>
    <property type="molecule type" value="Genomic_DNA"/>
</dbReference>
<sequence>MWKVAGRAFAFVFLWVFLAAEMGHPVYADAAPGDVVVAVGADLTPEQREQVLSAFGAQGISQDKLVVVTNAEEHSLLGKYLPKAVIGTRAISSVKVTLLEPGKGLHVRTEGITYLTPAQYQSAAATAGVKDAEIYVYAPVPVSGTAALTGIVKAFEGLEGKTLDPTAKDVAAEEFSANYLLSEKIGKEQATALIQRLKEEIASGKLRDPKDIQEAIDRAARDLGVSLTPEDRARLEELVRHLREANIDWGALARETAKIKQEVEKFLQDPETQNFLQKAWSFLQDLFTRVWSWLSQFFGGSSGS</sequence>
<evidence type="ECO:0000313" key="1">
    <source>
        <dbReference type="EMBL" id="PTQ52596.1"/>
    </source>
</evidence>